<dbReference type="GO" id="GO:0004519">
    <property type="term" value="F:endonuclease activity"/>
    <property type="evidence" value="ECO:0007669"/>
    <property type="project" value="UniProtKB-KW"/>
</dbReference>
<dbReference type="PANTHER" id="PTHR14859">
    <property type="entry name" value="CALCOFLUOR WHITE HYPERSENSITIVE PROTEIN PRECURSOR"/>
    <property type="match status" value="1"/>
</dbReference>
<comment type="caution">
    <text evidence="2">The sequence shown here is derived from an EMBL/GenBank/DDBJ whole genome shotgun (WGS) entry which is preliminary data.</text>
</comment>
<dbReference type="InterPro" id="IPR005135">
    <property type="entry name" value="Endo/exonuclease/phosphatase"/>
</dbReference>
<dbReference type="Proteomes" id="UP001589683">
    <property type="component" value="Unassembled WGS sequence"/>
</dbReference>
<dbReference type="Gene3D" id="3.60.10.10">
    <property type="entry name" value="Endonuclease/exonuclease/phosphatase"/>
    <property type="match status" value="1"/>
</dbReference>
<dbReference type="Pfam" id="PF03372">
    <property type="entry name" value="Exo_endo_phos"/>
    <property type="match status" value="1"/>
</dbReference>
<sequence length="236" mass="26242">MKLRVASYNIRKCIGLDRKRRPLRIANVINKIEADVIVLQEADKRLGVRPAALPHAIVAQETDYTVVELSQNDVSLGWHGNAILLRKEFSLESFSRIKLPGLEPRGAVLAEIAGASGMFRIIGTHLGLARRHRRRQLTELQENLAVRKDMPTILLGDFNEWSKSSGMEPLEGHFEVHSPGRSFHAARPIAALDRIALNPLVELRDAGVVETLQSRIASDHLPVWADVTLRAHASAD</sequence>
<feature type="domain" description="Endonuclease/exonuclease/phosphatase" evidence="1">
    <location>
        <begin position="6"/>
        <end position="220"/>
    </location>
</feature>
<reference evidence="2 3" key="1">
    <citation type="submission" date="2024-09" db="EMBL/GenBank/DDBJ databases">
        <authorList>
            <person name="Sun Q."/>
            <person name="Mori K."/>
        </authorList>
    </citation>
    <scope>NUCLEOTIDE SEQUENCE [LARGE SCALE GENOMIC DNA]</scope>
    <source>
        <strain evidence="2 3">CECT 8726</strain>
    </source>
</reference>
<organism evidence="2 3">
    <name type="scientific">Pseudohalocynthiibacter aestuariivivens</name>
    <dbReference type="NCBI Taxonomy" id="1591409"/>
    <lineage>
        <taxon>Bacteria</taxon>
        <taxon>Pseudomonadati</taxon>
        <taxon>Pseudomonadota</taxon>
        <taxon>Alphaproteobacteria</taxon>
        <taxon>Rhodobacterales</taxon>
        <taxon>Paracoccaceae</taxon>
        <taxon>Pseudohalocynthiibacter</taxon>
    </lineage>
</organism>
<gene>
    <name evidence="2" type="ORF">ACFFUT_16175</name>
</gene>
<keyword evidence="2" id="KW-0378">Hydrolase</keyword>
<dbReference type="InterPro" id="IPR051916">
    <property type="entry name" value="GPI-anchor_lipid_remodeler"/>
</dbReference>
<protein>
    <submittedName>
        <fullName evidence="2">Endonuclease/exonuclease/phosphatase family protein</fullName>
    </submittedName>
</protein>
<dbReference type="SUPFAM" id="SSF56219">
    <property type="entry name" value="DNase I-like"/>
    <property type="match status" value="1"/>
</dbReference>
<keyword evidence="2" id="KW-0255">Endonuclease</keyword>
<evidence type="ECO:0000259" key="1">
    <source>
        <dbReference type="Pfam" id="PF03372"/>
    </source>
</evidence>
<accession>A0ABV5JIP7</accession>
<evidence type="ECO:0000313" key="2">
    <source>
        <dbReference type="EMBL" id="MFB9233329.1"/>
    </source>
</evidence>
<keyword evidence="3" id="KW-1185">Reference proteome</keyword>
<dbReference type="EMBL" id="JBHMEA010000049">
    <property type="protein sequence ID" value="MFB9233329.1"/>
    <property type="molecule type" value="Genomic_DNA"/>
</dbReference>
<proteinExistence type="predicted"/>
<keyword evidence="2" id="KW-0540">Nuclease</keyword>
<evidence type="ECO:0000313" key="3">
    <source>
        <dbReference type="Proteomes" id="UP001589683"/>
    </source>
</evidence>
<dbReference type="RefSeq" id="WP_213888253.1">
    <property type="nucleotide sequence ID" value="NZ_JAGFNU010000003.1"/>
</dbReference>
<name>A0ABV5JIP7_9RHOB</name>
<dbReference type="InterPro" id="IPR036691">
    <property type="entry name" value="Endo/exonu/phosph_ase_sf"/>
</dbReference>
<dbReference type="PANTHER" id="PTHR14859:SF15">
    <property type="entry name" value="ENDONUCLEASE_EXONUCLEASE_PHOSPHATASE DOMAIN-CONTAINING PROTEIN"/>
    <property type="match status" value="1"/>
</dbReference>